<dbReference type="InterPro" id="IPR034768">
    <property type="entry name" value="4FE4S_WBL"/>
</dbReference>
<dbReference type="InterPro" id="IPR003482">
    <property type="entry name" value="Whib"/>
</dbReference>
<keyword evidence="4 11" id="KW-0479">Metal-binding</keyword>
<evidence type="ECO:0000256" key="4">
    <source>
        <dbReference type="ARBA" id="ARBA00022723"/>
    </source>
</evidence>
<name>A0ABV5V081_9MICO</name>
<gene>
    <name evidence="11" type="primary">whiB</name>
    <name evidence="14" type="ORF">ACFFN0_04025</name>
</gene>
<comment type="subcellular location">
    <subcellularLocation>
        <location evidence="1 11">Cytoplasm</location>
    </subcellularLocation>
</comment>
<accession>A0ABV5V081</accession>
<dbReference type="Proteomes" id="UP001589613">
    <property type="component" value="Unassembled WGS sequence"/>
</dbReference>
<evidence type="ECO:0000259" key="13">
    <source>
        <dbReference type="PROSITE" id="PS51674"/>
    </source>
</evidence>
<dbReference type="Pfam" id="PF02467">
    <property type="entry name" value="Whib"/>
    <property type="match status" value="1"/>
</dbReference>
<evidence type="ECO:0000256" key="7">
    <source>
        <dbReference type="ARBA" id="ARBA00023015"/>
    </source>
</evidence>
<keyword evidence="5 11" id="KW-0408">Iron</keyword>
<keyword evidence="7 11" id="KW-0805">Transcription regulation</keyword>
<evidence type="ECO:0000256" key="6">
    <source>
        <dbReference type="ARBA" id="ARBA00023014"/>
    </source>
</evidence>
<proteinExistence type="inferred from homology"/>
<feature type="domain" description="4Fe-4S Wbl-type" evidence="13">
    <location>
        <begin position="65"/>
        <end position="122"/>
    </location>
</feature>
<feature type="binding site" evidence="11">
    <location>
        <position position="92"/>
    </location>
    <ligand>
        <name>[4Fe-4S] cluster</name>
        <dbReference type="ChEBI" id="CHEBI:49883"/>
    </ligand>
</feature>
<organism evidence="14 15">
    <name type="scientific">Ornithinimicrobium kibberense</name>
    <dbReference type="NCBI Taxonomy" id="282060"/>
    <lineage>
        <taxon>Bacteria</taxon>
        <taxon>Bacillati</taxon>
        <taxon>Actinomycetota</taxon>
        <taxon>Actinomycetes</taxon>
        <taxon>Micrococcales</taxon>
        <taxon>Ornithinimicrobiaceae</taxon>
        <taxon>Ornithinimicrobium</taxon>
    </lineage>
</organism>
<evidence type="ECO:0000256" key="1">
    <source>
        <dbReference type="ARBA" id="ARBA00004496"/>
    </source>
</evidence>
<protein>
    <recommendedName>
        <fullName evidence="11">Transcriptional regulator WhiB</fullName>
    </recommendedName>
</protein>
<evidence type="ECO:0000256" key="11">
    <source>
        <dbReference type="HAMAP-Rule" id="MF_01479"/>
    </source>
</evidence>
<keyword evidence="9 11" id="KW-1015">Disulfide bond</keyword>
<feature type="compositionally biased region" description="Low complexity" evidence="12">
    <location>
        <begin position="17"/>
        <end position="58"/>
    </location>
</feature>
<comment type="function">
    <text evidence="11">Acts as a transcriptional regulator. Probably redox-responsive. The apo- but not holo-form probably binds DNA.</text>
</comment>
<evidence type="ECO:0000256" key="12">
    <source>
        <dbReference type="SAM" id="MobiDB-lite"/>
    </source>
</evidence>
<feature type="binding site" evidence="11">
    <location>
        <position position="89"/>
    </location>
    <ligand>
        <name>[4Fe-4S] cluster</name>
        <dbReference type="ChEBI" id="CHEBI:49883"/>
    </ligand>
</feature>
<keyword evidence="8 11" id="KW-0238">DNA-binding</keyword>
<dbReference type="Pfam" id="PF02178">
    <property type="entry name" value="AT_hook"/>
    <property type="match status" value="1"/>
</dbReference>
<evidence type="ECO:0000256" key="3">
    <source>
        <dbReference type="ARBA" id="ARBA00022485"/>
    </source>
</evidence>
<dbReference type="InterPro" id="IPR017956">
    <property type="entry name" value="AT_hook_DNA-bd_motif"/>
</dbReference>
<dbReference type="PANTHER" id="PTHR38839">
    <property type="entry name" value="TRANSCRIPTIONAL REGULATOR WHID-RELATED"/>
    <property type="match status" value="1"/>
</dbReference>
<comment type="caution">
    <text evidence="14">The sequence shown here is derived from an EMBL/GenBank/DDBJ whole genome shotgun (WGS) entry which is preliminary data.</text>
</comment>
<comment type="PTM">
    <text evidence="11">Upon Fe-S cluster removal intramolecular disulfide bonds are formed.</text>
</comment>
<feature type="binding site" evidence="11">
    <location>
        <position position="98"/>
    </location>
    <ligand>
        <name>[4Fe-4S] cluster</name>
        <dbReference type="ChEBI" id="CHEBI:49883"/>
    </ligand>
</feature>
<dbReference type="PROSITE" id="PS51674">
    <property type="entry name" value="4FE4S_WBL"/>
    <property type="match status" value="1"/>
</dbReference>
<evidence type="ECO:0000313" key="14">
    <source>
        <dbReference type="EMBL" id="MFB9731209.1"/>
    </source>
</evidence>
<keyword evidence="3 11" id="KW-0004">4Fe-4S</keyword>
<keyword evidence="10 11" id="KW-0804">Transcription</keyword>
<comment type="cofactor">
    <cofactor evidence="11">
        <name>[4Fe-4S] cluster</name>
        <dbReference type="ChEBI" id="CHEBI:49883"/>
    </cofactor>
    <text evidence="11">Binds 1 [4Fe-4S] cluster per subunit. Following nitrosylation of the [4Fe-4S] cluster binds 1 [4Fe-8(NO)] cluster per subunit.</text>
</comment>
<dbReference type="PANTHER" id="PTHR38839:SF2">
    <property type="entry name" value="TRANSCRIPTIONAL REGULATOR WHIB7-RELATED"/>
    <property type="match status" value="1"/>
</dbReference>
<comment type="PTM">
    <text evidence="11">The Fe-S cluster can be nitrosylated by nitric oxide (NO).</text>
</comment>
<evidence type="ECO:0000256" key="10">
    <source>
        <dbReference type="ARBA" id="ARBA00023163"/>
    </source>
</evidence>
<evidence type="ECO:0000313" key="15">
    <source>
        <dbReference type="Proteomes" id="UP001589613"/>
    </source>
</evidence>
<comment type="similarity">
    <text evidence="2 11">Belongs to the WhiB family.</text>
</comment>
<dbReference type="HAMAP" id="MF_01479">
    <property type="entry name" value="WhiB"/>
    <property type="match status" value="1"/>
</dbReference>
<evidence type="ECO:0000256" key="5">
    <source>
        <dbReference type="ARBA" id="ARBA00023004"/>
    </source>
</evidence>
<dbReference type="RefSeq" id="WP_083664305.1">
    <property type="nucleotide sequence ID" value="NZ_JBHMAX010000007.1"/>
</dbReference>
<evidence type="ECO:0000256" key="2">
    <source>
        <dbReference type="ARBA" id="ARBA00006597"/>
    </source>
</evidence>
<dbReference type="EMBL" id="JBHMAX010000007">
    <property type="protein sequence ID" value="MFB9731209.1"/>
    <property type="molecule type" value="Genomic_DNA"/>
</dbReference>
<sequence>MTTSSPAPVDRRPSEEGPAVPGATTTRTTTTRTTAVRPTGAGDSAAPALPSAPGPTGADALAELPCRQHPADLWFAELPHEVEQAKDLCGACPIRSGCLAEALRRAEPWGVWGGQLILQGRVVPRKRPRGRPRKDEVAA</sequence>
<keyword evidence="6 11" id="KW-0411">Iron-sulfur</keyword>
<keyword evidence="15" id="KW-1185">Reference proteome</keyword>
<reference evidence="14 15" key="1">
    <citation type="submission" date="2024-09" db="EMBL/GenBank/DDBJ databases">
        <authorList>
            <person name="Sun Q."/>
            <person name="Mori K."/>
        </authorList>
    </citation>
    <scope>NUCLEOTIDE SEQUENCE [LARGE SCALE GENOMIC DNA]</scope>
    <source>
        <strain evidence="14 15">JCM 12763</strain>
    </source>
</reference>
<keyword evidence="11" id="KW-0963">Cytoplasm</keyword>
<evidence type="ECO:0000256" key="8">
    <source>
        <dbReference type="ARBA" id="ARBA00023125"/>
    </source>
</evidence>
<feature type="binding site" evidence="11">
    <location>
        <position position="66"/>
    </location>
    <ligand>
        <name>[4Fe-4S] cluster</name>
        <dbReference type="ChEBI" id="CHEBI:49883"/>
    </ligand>
</feature>
<feature type="region of interest" description="Disordered" evidence="12">
    <location>
        <begin position="1"/>
        <end position="61"/>
    </location>
</feature>
<evidence type="ECO:0000256" key="9">
    <source>
        <dbReference type="ARBA" id="ARBA00023157"/>
    </source>
</evidence>